<feature type="transmembrane region" description="Helical" evidence="1">
    <location>
        <begin position="7"/>
        <end position="27"/>
    </location>
</feature>
<keyword evidence="1" id="KW-1133">Transmembrane helix</keyword>
<dbReference type="AlphaFoldDB" id="A0A0B6CPF5"/>
<evidence type="ECO:0000313" key="3">
    <source>
        <dbReference type="Proteomes" id="UP000031830"/>
    </source>
</evidence>
<sequence>MKLINFFRILIMIFSISLFLRNAYIILAYDFPIFSINLAYQIILLSIFIMSIRNVKYFFFIAFVASIYILFSSPTLGLESLKQLYFSVVRVDLLSIIYYLFAWLIPLISFIGCIFKLQEYKKSKNVIK</sequence>
<accession>A0A0B6CPF5</accession>
<feature type="transmembrane region" description="Helical" evidence="1">
    <location>
        <begin position="57"/>
        <end position="76"/>
    </location>
</feature>
<evidence type="ECO:0000313" key="2">
    <source>
        <dbReference type="EMBL" id="AJI52364.1"/>
    </source>
</evidence>
<organism evidence="2 3">
    <name type="scientific">Francisella philomiragia</name>
    <dbReference type="NCBI Taxonomy" id="28110"/>
    <lineage>
        <taxon>Bacteria</taxon>
        <taxon>Pseudomonadati</taxon>
        <taxon>Pseudomonadota</taxon>
        <taxon>Gammaproteobacteria</taxon>
        <taxon>Thiotrichales</taxon>
        <taxon>Francisellaceae</taxon>
        <taxon>Francisella</taxon>
    </lineage>
</organism>
<keyword evidence="1" id="KW-0812">Transmembrane</keyword>
<dbReference type="Proteomes" id="UP000031830">
    <property type="component" value="Chromosome"/>
</dbReference>
<protein>
    <submittedName>
        <fullName evidence="2">Putative membrane protein</fullName>
    </submittedName>
</protein>
<keyword evidence="1" id="KW-0472">Membrane</keyword>
<name>A0A0B6CPF5_9GAMM</name>
<feature type="transmembrane region" description="Helical" evidence="1">
    <location>
        <begin position="96"/>
        <end position="115"/>
    </location>
</feature>
<dbReference type="KEGG" id="fpz:LA55_916"/>
<dbReference type="RefSeq" id="WP_044526090.1">
    <property type="nucleotide sequence ID" value="NZ_CP009440.1"/>
</dbReference>
<reference evidence="2 3" key="1">
    <citation type="journal article" date="2015" name="Genome Announc.">
        <title>Genome sequencing of 18 francisella strains to aid in assay development and testing.</title>
        <authorList>
            <person name="Johnson S.L."/>
            <person name="Daligault H.E."/>
            <person name="Davenport K.W."/>
            <person name="Coyne S.R."/>
            <person name="Frey K.G."/>
            <person name="Koroleva G.I."/>
            <person name="Broomall S.M."/>
            <person name="Bishop-Lilly K.A."/>
            <person name="Bruce D.C."/>
            <person name="Chertkov O."/>
            <person name="Freitas T."/>
            <person name="Jaissle J."/>
            <person name="Ladner J.T."/>
            <person name="Rosenzweig C.N."/>
            <person name="Gibbons H.S."/>
            <person name="Palacios G.F."/>
            <person name="Redden C.L."/>
            <person name="Xu Y."/>
            <person name="Minogue T.D."/>
            <person name="Chain P.S."/>
        </authorList>
    </citation>
    <scope>NUCLEOTIDE SEQUENCE [LARGE SCALE GENOMIC DNA]</scope>
    <source>
        <strain evidence="2 3">GA01-2794</strain>
    </source>
</reference>
<proteinExistence type="predicted"/>
<dbReference type="EMBL" id="CP009440">
    <property type="protein sequence ID" value="AJI52364.1"/>
    <property type="molecule type" value="Genomic_DNA"/>
</dbReference>
<gene>
    <name evidence="2" type="ORF">LA55_916</name>
</gene>
<feature type="transmembrane region" description="Helical" evidence="1">
    <location>
        <begin position="33"/>
        <end position="50"/>
    </location>
</feature>
<evidence type="ECO:0000256" key="1">
    <source>
        <dbReference type="SAM" id="Phobius"/>
    </source>
</evidence>